<evidence type="ECO:0000313" key="2">
    <source>
        <dbReference type="Proteomes" id="UP001286313"/>
    </source>
</evidence>
<gene>
    <name evidence="1" type="ORF">Pcinc_033630</name>
</gene>
<dbReference type="EMBL" id="JAWQEG010004769">
    <property type="protein sequence ID" value="KAK3860315.1"/>
    <property type="molecule type" value="Genomic_DNA"/>
</dbReference>
<dbReference type="AlphaFoldDB" id="A0AAE1ES07"/>
<sequence>MVEEVEAVEVVVEVDVVKEQEIEAMVVEYWKSLSGEESPLCLSPHREILTPPKREVRVAGSLGGGFKDVMR</sequence>
<accession>A0AAE1ES07</accession>
<comment type="caution">
    <text evidence="1">The sequence shown here is derived from an EMBL/GenBank/DDBJ whole genome shotgun (WGS) entry which is preliminary data.</text>
</comment>
<dbReference type="Proteomes" id="UP001286313">
    <property type="component" value="Unassembled WGS sequence"/>
</dbReference>
<name>A0AAE1ES07_PETCI</name>
<organism evidence="1 2">
    <name type="scientific">Petrolisthes cinctipes</name>
    <name type="common">Flat porcelain crab</name>
    <dbReference type="NCBI Taxonomy" id="88211"/>
    <lineage>
        <taxon>Eukaryota</taxon>
        <taxon>Metazoa</taxon>
        <taxon>Ecdysozoa</taxon>
        <taxon>Arthropoda</taxon>
        <taxon>Crustacea</taxon>
        <taxon>Multicrustacea</taxon>
        <taxon>Malacostraca</taxon>
        <taxon>Eumalacostraca</taxon>
        <taxon>Eucarida</taxon>
        <taxon>Decapoda</taxon>
        <taxon>Pleocyemata</taxon>
        <taxon>Anomura</taxon>
        <taxon>Galatheoidea</taxon>
        <taxon>Porcellanidae</taxon>
        <taxon>Petrolisthes</taxon>
    </lineage>
</organism>
<evidence type="ECO:0000313" key="1">
    <source>
        <dbReference type="EMBL" id="KAK3860315.1"/>
    </source>
</evidence>
<reference evidence="1" key="1">
    <citation type="submission" date="2023-10" db="EMBL/GenBank/DDBJ databases">
        <title>Genome assemblies of two species of porcelain crab, Petrolisthes cinctipes and Petrolisthes manimaculis (Anomura: Porcellanidae).</title>
        <authorList>
            <person name="Angst P."/>
        </authorList>
    </citation>
    <scope>NUCLEOTIDE SEQUENCE</scope>
    <source>
        <strain evidence="1">PB745_01</strain>
        <tissue evidence="1">Gill</tissue>
    </source>
</reference>
<proteinExistence type="predicted"/>
<keyword evidence="2" id="KW-1185">Reference proteome</keyword>
<protein>
    <submittedName>
        <fullName evidence="1">Uncharacterized protein</fullName>
    </submittedName>
</protein>